<dbReference type="Gene3D" id="3.30.9.10">
    <property type="entry name" value="D-Amino Acid Oxidase, subunit A, domain 2"/>
    <property type="match status" value="1"/>
</dbReference>
<dbReference type="Gene3D" id="3.50.50.60">
    <property type="entry name" value="FAD/NAD(P)-binding domain"/>
    <property type="match status" value="1"/>
</dbReference>
<evidence type="ECO:0000313" key="3">
    <source>
        <dbReference type="EMBL" id="ACZ40700.1"/>
    </source>
</evidence>
<proteinExistence type="predicted"/>
<dbReference type="PANTHER" id="PTHR13847">
    <property type="entry name" value="SARCOSINE DEHYDROGENASE-RELATED"/>
    <property type="match status" value="1"/>
</dbReference>
<gene>
    <name evidence="3" type="ordered locus">Sthe_3300</name>
</gene>
<accession>D1CA57</accession>
<dbReference type="GO" id="GO:0005737">
    <property type="term" value="C:cytoplasm"/>
    <property type="evidence" value="ECO:0007669"/>
    <property type="project" value="TreeGrafter"/>
</dbReference>
<organism evidence="3 4">
    <name type="scientific">Sphaerobacter thermophilus (strain ATCC 49802 / DSM 20745 / KCCM 41009 / NCIMB 13125 / S 6022)</name>
    <dbReference type="NCBI Taxonomy" id="479434"/>
    <lineage>
        <taxon>Bacteria</taxon>
        <taxon>Pseudomonadati</taxon>
        <taxon>Thermomicrobiota</taxon>
        <taxon>Thermomicrobia</taxon>
        <taxon>Sphaerobacterales</taxon>
        <taxon>Sphaerobacterineae</taxon>
        <taxon>Sphaerobacteraceae</taxon>
        <taxon>Sphaerobacter</taxon>
    </lineage>
</organism>
<reference evidence="3 4" key="2">
    <citation type="journal article" date="2010" name="Stand. Genomic Sci.">
        <title>Complete genome sequence of Desulfohalobium retbaense type strain (HR(100)).</title>
        <authorList>
            <person name="Spring S."/>
            <person name="Nolan M."/>
            <person name="Lapidus A."/>
            <person name="Glavina Del Rio T."/>
            <person name="Copeland A."/>
            <person name="Tice H."/>
            <person name="Cheng J.F."/>
            <person name="Lucas S."/>
            <person name="Land M."/>
            <person name="Chen F."/>
            <person name="Bruce D."/>
            <person name="Goodwin L."/>
            <person name="Pitluck S."/>
            <person name="Ivanova N."/>
            <person name="Mavromatis K."/>
            <person name="Mikhailova N."/>
            <person name="Pati A."/>
            <person name="Chen A."/>
            <person name="Palaniappan K."/>
            <person name="Hauser L."/>
            <person name="Chang Y.J."/>
            <person name="Jeffries C.D."/>
            <person name="Munk C."/>
            <person name="Kiss H."/>
            <person name="Chain P."/>
            <person name="Han C."/>
            <person name="Brettin T."/>
            <person name="Detter J.C."/>
            <person name="Schuler E."/>
            <person name="Goker M."/>
            <person name="Rohde M."/>
            <person name="Bristow J."/>
            <person name="Eisen J.A."/>
            <person name="Markowitz V."/>
            <person name="Hugenholtz P."/>
            <person name="Kyrpides N.C."/>
            <person name="Klenk H.P."/>
        </authorList>
    </citation>
    <scope>NUCLEOTIDE SEQUENCE [LARGE SCALE GENOMIC DNA]</scope>
    <source>
        <strain evidence="4">ATCC 49802 / DSM 20745 / S 6022</strain>
    </source>
</reference>
<feature type="region of interest" description="Disordered" evidence="1">
    <location>
        <begin position="445"/>
        <end position="466"/>
    </location>
</feature>
<dbReference type="KEGG" id="sti:Sthe_3300"/>
<dbReference type="PANTHER" id="PTHR13847:SF285">
    <property type="entry name" value="FAD DEPENDENT OXIDOREDUCTASE DOMAIN-CONTAINING PROTEIN"/>
    <property type="match status" value="1"/>
</dbReference>
<dbReference type="FunCoup" id="D1CA57">
    <property type="interactions" value="17"/>
</dbReference>
<sequence length="466" mass="51861">MKNYASYSFWLETCGDDLTPRAPLDGSIDVDVAILGAGYTGLWTAYYLLRRQPSLRVAVVEAEIAGFGASGRNGGWCSAGFPVTAGELARRYGPERTRALLAAMRESVDEVGRVAEAEGLDIDYVKGGTLRVARGPHQEPMLDQALATYERLGIADHYTRLDAAQVAERVRITDVRGALYSPDCAVIHPGKLVRGLARVVERLGGTIYEQTRVTAFEPRQAGVPGSRPRLITERGDVRAEVVVLCGEAYLSRLPGLRRQLIPVYSLIVLTEPLSDAQWAEIGWENRETIGSHRFSVDYLSRTRDGRIVFGGRGAPYHFGSRIEDSYDRHEPTHQMLRRMTLEWFPMLRGIRFTHHWGGPLGMPRDWMPTMSYDRATGIATARGYTGQGVATSNLSGRVLADLICDTPSPLRVLPVIGHRSPDWEPEPLRWLGVRYVQRGFARLDEQAERTGRPPSGRSLVERLGRH</sequence>
<dbReference type="InParanoid" id="D1CA57"/>
<name>D1CA57_SPHTD</name>
<reference evidence="4" key="1">
    <citation type="submission" date="2009-11" db="EMBL/GenBank/DDBJ databases">
        <title>The complete chromosome 2 of Sphaerobacter thermophilus DSM 20745.</title>
        <authorList>
            <person name="Lucas S."/>
            <person name="Copeland A."/>
            <person name="Lapidus A."/>
            <person name="Glavina del Rio T."/>
            <person name="Dalin E."/>
            <person name="Tice H."/>
            <person name="Bruce D."/>
            <person name="Goodwin L."/>
            <person name="Pitluck S."/>
            <person name="Kyrpides N."/>
            <person name="Mavromatis K."/>
            <person name="Ivanova N."/>
            <person name="Mikhailova N."/>
            <person name="LaButti K.M."/>
            <person name="Clum A."/>
            <person name="Sun H.I."/>
            <person name="Brettin T."/>
            <person name="Detter J.C."/>
            <person name="Han C."/>
            <person name="Larimer F."/>
            <person name="Land M."/>
            <person name="Hauser L."/>
            <person name="Markowitz V."/>
            <person name="Cheng J.F."/>
            <person name="Hugenholtz P."/>
            <person name="Woyke T."/>
            <person name="Wu D."/>
            <person name="Steenblock K."/>
            <person name="Schneider S."/>
            <person name="Pukall R."/>
            <person name="Goeker M."/>
            <person name="Klenk H.P."/>
            <person name="Eisen J.A."/>
        </authorList>
    </citation>
    <scope>NUCLEOTIDE SEQUENCE [LARGE SCALE GENOMIC DNA]</scope>
    <source>
        <strain evidence="4">ATCC 49802 / DSM 20745 / S 6022</strain>
    </source>
</reference>
<dbReference type="InterPro" id="IPR006076">
    <property type="entry name" value="FAD-dep_OxRdtase"/>
</dbReference>
<evidence type="ECO:0000256" key="1">
    <source>
        <dbReference type="SAM" id="MobiDB-lite"/>
    </source>
</evidence>
<keyword evidence="4" id="KW-1185">Reference proteome</keyword>
<evidence type="ECO:0000313" key="4">
    <source>
        <dbReference type="Proteomes" id="UP000002027"/>
    </source>
</evidence>
<dbReference type="AlphaFoldDB" id="D1CA57"/>
<protein>
    <submittedName>
        <fullName evidence="3">FAD dependent oxidoreductase</fullName>
    </submittedName>
</protein>
<dbReference type="InterPro" id="IPR036188">
    <property type="entry name" value="FAD/NAD-bd_sf"/>
</dbReference>
<dbReference type="HOGENOM" id="CLU_007884_3_2_0"/>
<dbReference type="SUPFAM" id="SSF51905">
    <property type="entry name" value="FAD/NAD(P)-binding domain"/>
    <property type="match status" value="1"/>
</dbReference>
<dbReference type="RefSeq" id="WP_012873735.1">
    <property type="nucleotide sequence ID" value="NC_013524.1"/>
</dbReference>
<dbReference type="Proteomes" id="UP000002027">
    <property type="component" value="Chromosome 2"/>
</dbReference>
<evidence type="ECO:0000259" key="2">
    <source>
        <dbReference type="Pfam" id="PF01266"/>
    </source>
</evidence>
<dbReference type="Pfam" id="PF01266">
    <property type="entry name" value="DAO"/>
    <property type="match status" value="1"/>
</dbReference>
<feature type="domain" description="FAD dependent oxidoreductase" evidence="2">
    <location>
        <begin position="31"/>
        <end position="402"/>
    </location>
</feature>
<dbReference type="eggNOG" id="COG0665">
    <property type="taxonomic scope" value="Bacteria"/>
</dbReference>
<dbReference type="EMBL" id="CP001824">
    <property type="protein sequence ID" value="ACZ40700.1"/>
    <property type="molecule type" value="Genomic_DNA"/>
</dbReference>
<dbReference type="STRING" id="479434.Sthe_3300"/>